<dbReference type="Proteomes" id="UP000305539">
    <property type="component" value="Unassembled WGS sequence"/>
</dbReference>
<comment type="caution">
    <text evidence="1">The sequence shown here is derived from an EMBL/GenBank/DDBJ whole genome shotgun (WGS) entry which is preliminary data.</text>
</comment>
<keyword evidence="2" id="KW-1185">Reference proteome</keyword>
<evidence type="ECO:0000313" key="2">
    <source>
        <dbReference type="Proteomes" id="UP000305539"/>
    </source>
</evidence>
<accession>A0A4U1HJQ7</accession>
<dbReference type="EMBL" id="SWJE01000018">
    <property type="protein sequence ID" value="TKC81429.1"/>
    <property type="molecule type" value="Genomic_DNA"/>
</dbReference>
<sequence>MRCGFMAARHSGRSVDEYVAAVFADALSVEIDRARMDSYLSGTSGVSHERARAWLGDLALGKRSGCPR</sequence>
<evidence type="ECO:0000313" key="1">
    <source>
        <dbReference type="EMBL" id="TKC81429.1"/>
    </source>
</evidence>
<dbReference type="AlphaFoldDB" id="A0A4U1HJQ7"/>
<organism evidence="1 2">
    <name type="scientific">Trinickia terrae</name>
    <dbReference type="NCBI Taxonomy" id="2571161"/>
    <lineage>
        <taxon>Bacteria</taxon>
        <taxon>Pseudomonadati</taxon>
        <taxon>Pseudomonadota</taxon>
        <taxon>Betaproteobacteria</taxon>
        <taxon>Burkholderiales</taxon>
        <taxon>Burkholderiaceae</taxon>
        <taxon>Trinickia</taxon>
    </lineage>
</organism>
<dbReference type="OrthoDB" id="9017942at2"/>
<protein>
    <submittedName>
        <fullName evidence="1">Uncharacterized protein</fullName>
    </submittedName>
</protein>
<name>A0A4U1HJQ7_9BURK</name>
<gene>
    <name evidence="1" type="ORF">FAZ69_27760</name>
</gene>
<proteinExistence type="predicted"/>
<reference evidence="1 2" key="1">
    <citation type="submission" date="2019-04" db="EMBL/GenBank/DDBJ databases">
        <title>Trinickia sp. 7GSK02, isolated from subtropical forest soil.</title>
        <authorList>
            <person name="Gao Z.-H."/>
            <person name="Qiu L.-H."/>
        </authorList>
    </citation>
    <scope>NUCLEOTIDE SEQUENCE [LARGE SCALE GENOMIC DNA]</scope>
    <source>
        <strain evidence="1 2">7GSK02</strain>
    </source>
</reference>